<comment type="caution">
    <text evidence="1">The sequence shown here is derived from an EMBL/GenBank/DDBJ whole genome shotgun (WGS) entry which is preliminary data.</text>
</comment>
<proteinExistence type="predicted"/>
<gene>
    <name evidence="1" type="primary">OTU2_2</name>
    <name evidence="1" type="ORF">DSO57_1027205</name>
</gene>
<name>A0ACC2UCM5_9FUNG</name>
<protein>
    <submittedName>
        <fullName evidence="1">OTU protein</fullName>
        <ecNumber evidence="1">3.4.19.12</ecNumber>
    </submittedName>
</protein>
<keyword evidence="1" id="KW-0378">Hydrolase</keyword>
<dbReference type="EC" id="3.4.19.12" evidence="1"/>
<evidence type="ECO:0000313" key="1">
    <source>
        <dbReference type="EMBL" id="KAJ9084167.1"/>
    </source>
</evidence>
<keyword evidence="2" id="KW-1185">Reference proteome</keyword>
<sequence>MDSIEELEAAHAQEVKDLEKELDKLRKTIDKKADKAKKRGVNAKIDSLKRELEVRQEEEMYKFNLELQGNSIIERVNQSDEVVPEQAEPEKIQNTVTTPKIKGNRHQKKKERKKAELQRLQDEAEEEAKDLPNLRKLEE</sequence>
<dbReference type="Proteomes" id="UP001165960">
    <property type="component" value="Unassembled WGS sequence"/>
</dbReference>
<evidence type="ECO:0000313" key="2">
    <source>
        <dbReference type="Proteomes" id="UP001165960"/>
    </source>
</evidence>
<organism evidence="1 2">
    <name type="scientific">Entomophthora muscae</name>
    <dbReference type="NCBI Taxonomy" id="34485"/>
    <lineage>
        <taxon>Eukaryota</taxon>
        <taxon>Fungi</taxon>
        <taxon>Fungi incertae sedis</taxon>
        <taxon>Zoopagomycota</taxon>
        <taxon>Entomophthoromycotina</taxon>
        <taxon>Entomophthoromycetes</taxon>
        <taxon>Entomophthorales</taxon>
        <taxon>Entomophthoraceae</taxon>
        <taxon>Entomophthora</taxon>
    </lineage>
</organism>
<accession>A0ACC2UCM5</accession>
<dbReference type="EMBL" id="QTSX02000874">
    <property type="protein sequence ID" value="KAJ9084167.1"/>
    <property type="molecule type" value="Genomic_DNA"/>
</dbReference>
<reference evidence="1" key="1">
    <citation type="submission" date="2022-04" db="EMBL/GenBank/DDBJ databases">
        <title>Genome of the entomopathogenic fungus Entomophthora muscae.</title>
        <authorList>
            <person name="Elya C."/>
            <person name="Lovett B.R."/>
            <person name="Lee E."/>
            <person name="Macias A.M."/>
            <person name="Hajek A.E."/>
            <person name="De Bivort B.L."/>
            <person name="Kasson M.T."/>
            <person name="De Fine Licht H.H."/>
            <person name="Stajich J.E."/>
        </authorList>
    </citation>
    <scope>NUCLEOTIDE SEQUENCE</scope>
    <source>
        <strain evidence="1">Berkeley</strain>
    </source>
</reference>